<evidence type="ECO:0000256" key="1">
    <source>
        <dbReference type="SAM" id="Phobius"/>
    </source>
</evidence>
<dbReference type="Pfam" id="PF01889">
    <property type="entry name" value="DUF63"/>
    <property type="match status" value="1"/>
</dbReference>
<evidence type="ECO:0000313" key="2">
    <source>
        <dbReference type="EMBL" id="SER41733.1"/>
    </source>
</evidence>
<dbReference type="AlphaFoldDB" id="A0A1H9P2D6"/>
<keyword evidence="1" id="KW-1133">Transmembrane helix</keyword>
<feature type="transmembrane region" description="Helical" evidence="1">
    <location>
        <begin position="196"/>
        <end position="218"/>
    </location>
</feature>
<organism evidence="2 3">
    <name type="scientific">Natrinema salaciae</name>
    <dbReference type="NCBI Taxonomy" id="1186196"/>
    <lineage>
        <taxon>Archaea</taxon>
        <taxon>Methanobacteriati</taxon>
        <taxon>Methanobacteriota</taxon>
        <taxon>Stenosarchaea group</taxon>
        <taxon>Halobacteria</taxon>
        <taxon>Halobacteriales</taxon>
        <taxon>Natrialbaceae</taxon>
        <taxon>Natrinema</taxon>
    </lineage>
</organism>
<evidence type="ECO:0008006" key="4">
    <source>
        <dbReference type="Google" id="ProtNLM"/>
    </source>
</evidence>
<dbReference type="PANTHER" id="PTHR40700">
    <property type="entry name" value="HYPOTHETICAL MEMBRANE PROTEIN, CONSERVED, DUF63 FAMILY"/>
    <property type="match status" value="1"/>
</dbReference>
<feature type="transmembrane region" description="Helical" evidence="1">
    <location>
        <begin position="15"/>
        <end position="35"/>
    </location>
</feature>
<feature type="transmembrane region" description="Helical" evidence="1">
    <location>
        <begin position="80"/>
        <end position="101"/>
    </location>
</feature>
<dbReference type="InterPro" id="IPR002749">
    <property type="entry name" value="DUF63"/>
</dbReference>
<proteinExistence type="predicted"/>
<dbReference type="EMBL" id="FOFD01000005">
    <property type="protein sequence ID" value="SER41733.1"/>
    <property type="molecule type" value="Genomic_DNA"/>
</dbReference>
<accession>A0A1H9P2D6</accession>
<sequence>MVAVAMLSTGSRIGFGHTFAGSTLYVVLGAGVAVVSTLSRSLRSDRIPITPPTVIMTSGVLLVIAAASSLSRSIGGPASLFWPTISIGAAVLLTFGVWALLERRRPAVTRRTGLAGGILLFGQLLDAITTIIGIDILGFYEQVTLSRLLINVTASLPVTPFLGTTWLFVLLKGGLTVGIVVWTGTAHDLTSFERQMILSIATATGLIPAVNNLVLQLLS</sequence>
<name>A0A1H9P2D6_9EURY</name>
<feature type="transmembrane region" description="Helical" evidence="1">
    <location>
        <begin position="160"/>
        <end position="184"/>
    </location>
</feature>
<feature type="transmembrane region" description="Helical" evidence="1">
    <location>
        <begin position="47"/>
        <end position="68"/>
    </location>
</feature>
<reference evidence="3" key="1">
    <citation type="submission" date="2016-10" db="EMBL/GenBank/DDBJ databases">
        <authorList>
            <person name="Varghese N."/>
            <person name="Submissions S."/>
        </authorList>
    </citation>
    <scope>NUCLEOTIDE SEQUENCE [LARGE SCALE GENOMIC DNA]</scope>
    <source>
        <strain evidence="3">DSM 25055</strain>
    </source>
</reference>
<gene>
    <name evidence="2" type="ORF">SAMN04489841_3818</name>
</gene>
<keyword evidence="1" id="KW-0812">Transmembrane</keyword>
<keyword evidence="3" id="KW-1185">Reference proteome</keyword>
<keyword evidence="1" id="KW-0472">Membrane</keyword>
<evidence type="ECO:0000313" key="3">
    <source>
        <dbReference type="Proteomes" id="UP000199114"/>
    </source>
</evidence>
<protein>
    <recommendedName>
        <fullName evidence="4">DUF63 domain-containing protein</fullName>
    </recommendedName>
</protein>
<dbReference type="PANTHER" id="PTHR40700:SF1">
    <property type="entry name" value="DUF63 DOMAIN-CONTAINING PROTEIN"/>
    <property type="match status" value="1"/>
</dbReference>
<dbReference type="Proteomes" id="UP000199114">
    <property type="component" value="Unassembled WGS sequence"/>
</dbReference>
<feature type="transmembrane region" description="Helical" evidence="1">
    <location>
        <begin position="113"/>
        <end position="140"/>
    </location>
</feature>